<keyword evidence="6" id="KW-1185">Reference proteome</keyword>
<dbReference type="InterPro" id="IPR013761">
    <property type="entry name" value="SAM/pointed_sf"/>
</dbReference>
<feature type="compositionally biased region" description="Pro residues" evidence="3">
    <location>
        <begin position="219"/>
        <end position="230"/>
    </location>
</feature>
<evidence type="ECO:0000313" key="5">
    <source>
        <dbReference type="EMBL" id="KAK5868507.1"/>
    </source>
</evidence>
<feature type="domain" description="SAM" evidence="4">
    <location>
        <begin position="11"/>
        <end position="75"/>
    </location>
</feature>
<dbReference type="Gene3D" id="1.10.150.50">
    <property type="entry name" value="Transcription Factor, Ets-1"/>
    <property type="match status" value="1"/>
</dbReference>
<proteinExistence type="predicted"/>
<dbReference type="PANTHER" id="PTHR24174:SF16">
    <property type="entry name" value="CASKIN-2"/>
    <property type="match status" value="1"/>
</dbReference>
<feature type="compositionally biased region" description="Polar residues" evidence="3">
    <location>
        <begin position="197"/>
        <end position="216"/>
    </location>
</feature>
<keyword evidence="2" id="KW-0040">ANK repeat</keyword>
<feature type="compositionally biased region" description="Polar residues" evidence="3">
    <location>
        <begin position="260"/>
        <end position="277"/>
    </location>
</feature>
<dbReference type="SUPFAM" id="SSF47769">
    <property type="entry name" value="SAM/Pointed domain"/>
    <property type="match status" value="1"/>
</dbReference>
<dbReference type="PROSITE" id="PS50105">
    <property type="entry name" value="SAM_DOMAIN"/>
    <property type="match status" value="1"/>
</dbReference>
<feature type="compositionally biased region" description="Polar residues" evidence="3">
    <location>
        <begin position="285"/>
        <end position="297"/>
    </location>
</feature>
<evidence type="ECO:0000256" key="2">
    <source>
        <dbReference type="ARBA" id="ARBA00023043"/>
    </source>
</evidence>
<accession>A0AAN7XWD2</accession>
<reference evidence="5 6" key="2">
    <citation type="journal article" date="2023" name="Mol. Biol. Evol.">
        <title>Genomics of Secondarily Temperate Adaptation in the Only Non-Antarctic Icefish.</title>
        <authorList>
            <person name="Rivera-Colon A.G."/>
            <person name="Rayamajhi N."/>
            <person name="Minhas B.F."/>
            <person name="Madrigal G."/>
            <person name="Bilyk K.T."/>
            <person name="Yoon V."/>
            <person name="Hune M."/>
            <person name="Gregory S."/>
            <person name="Cheng C.H.C."/>
            <person name="Catchen J.M."/>
        </authorList>
    </citation>
    <scope>NUCLEOTIDE SEQUENCE [LARGE SCALE GENOMIC DNA]</scope>
    <source>
        <strain evidence="5">JMC-PN-2008</strain>
    </source>
</reference>
<dbReference type="InterPro" id="IPR033635">
    <property type="entry name" value="ANKS1/Caskin"/>
</dbReference>
<name>A0AAN7XWD2_ELEMC</name>
<keyword evidence="1" id="KW-0677">Repeat</keyword>
<dbReference type="InterPro" id="IPR001660">
    <property type="entry name" value="SAM"/>
</dbReference>
<evidence type="ECO:0000313" key="6">
    <source>
        <dbReference type="Proteomes" id="UP001346869"/>
    </source>
</evidence>
<dbReference type="EMBL" id="JAUZQC010000007">
    <property type="protein sequence ID" value="KAK5868507.1"/>
    <property type="molecule type" value="Genomic_DNA"/>
</dbReference>
<evidence type="ECO:0000256" key="3">
    <source>
        <dbReference type="SAM" id="MobiDB-lite"/>
    </source>
</evidence>
<gene>
    <name evidence="5" type="ORF">PBY51_009514</name>
</gene>
<dbReference type="AlphaFoldDB" id="A0AAN7XWD2"/>
<protein>
    <recommendedName>
        <fullName evidence="4">SAM domain-containing protein</fullName>
    </recommendedName>
</protein>
<comment type="caution">
    <text evidence="5">The sequence shown here is derived from an EMBL/GenBank/DDBJ whole genome shotgun (WGS) entry which is preliminary data.</text>
</comment>
<organism evidence="5 6">
    <name type="scientific">Eleginops maclovinus</name>
    <name type="common">Patagonian blennie</name>
    <name type="synonym">Eleginus maclovinus</name>
    <dbReference type="NCBI Taxonomy" id="56733"/>
    <lineage>
        <taxon>Eukaryota</taxon>
        <taxon>Metazoa</taxon>
        <taxon>Chordata</taxon>
        <taxon>Craniata</taxon>
        <taxon>Vertebrata</taxon>
        <taxon>Euteleostomi</taxon>
        <taxon>Actinopterygii</taxon>
        <taxon>Neopterygii</taxon>
        <taxon>Teleostei</taxon>
        <taxon>Neoteleostei</taxon>
        <taxon>Acanthomorphata</taxon>
        <taxon>Eupercaria</taxon>
        <taxon>Perciformes</taxon>
        <taxon>Notothenioidei</taxon>
        <taxon>Eleginopidae</taxon>
        <taxon>Eleginops</taxon>
    </lineage>
</organism>
<feature type="region of interest" description="Disordered" evidence="3">
    <location>
        <begin position="80"/>
        <end position="358"/>
    </location>
</feature>
<dbReference type="Pfam" id="PF00536">
    <property type="entry name" value="SAM_1"/>
    <property type="match status" value="1"/>
</dbReference>
<feature type="compositionally biased region" description="Basic and acidic residues" evidence="3">
    <location>
        <begin position="104"/>
        <end position="162"/>
    </location>
</feature>
<feature type="compositionally biased region" description="Polar residues" evidence="3">
    <location>
        <begin position="80"/>
        <end position="96"/>
    </location>
</feature>
<evidence type="ECO:0000259" key="4">
    <source>
        <dbReference type="PROSITE" id="PS50105"/>
    </source>
</evidence>
<dbReference type="PANTHER" id="PTHR24174">
    <property type="entry name" value="ANKYRIN REPEAT AND STERILE ALPHA MOTIF DOMAIN-CONTAINING PROTEIN 1"/>
    <property type="match status" value="1"/>
</dbReference>
<sequence length="358" mass="39137">MLHSHTPVMSESCLTVWDWLSVLRLEQYSEAFRSAGLASLPQCRNLTPDTLDQMGITLPGHQRRILASLNKTHAKSDAQFDTNSYILPSERNQGSEETGPPKVLQRERPVPIPVEDKPKERLRDGETSMPIPKEREKPVARERQVHRMKEDSGEGGEKKPVPEQRQTAPGGEKEEEREGGGNGGKRRPVPKERTRFRSTATTDSDPSQVISQTADTSLPPVPPRSTPNCPPQCFTSPLSPSPPARTPASPKLDRHAVKTPTVQSRSVFHSSPTQTPTHAPLQPTEIPSAQTRPQTLAIQPPAHHLGSDGGRKASTASQIAPQSDDVIAPPLPPKVGTVPKGPPPIQHRLPAQSPRSHR</sequence>
<dbReference type="SMART" id="SM00454">
    <property type="entry name" value="SAM"/>
    <property type="match status" value="1"/>
</dbReference>
<reference evidence="5 6" key="1">
    <citation type="journal article" date="2023" name="Genes (Basel)">
        <title>Chromosome-Level Genome Assembly and Circadian Gene Repertoire of the Patagonia Blennie Eleginops maclovinus-The Closest Ancestral Proxy of Antarctic Cryonotothenioids.</title>
        <authorList>
            <person name="Cheng C.C."/>
            <person name="Rivera-Colon A.G."/>
            <person name="Minhas B.F."/>
            <person name="Wilson L."/>
            <person name="Rayamajhi N."/>
            <person name="Vargas-Chacoff L."/>
            <person name="Catchen J.M."/>
        </authorList>
    </citation>
    <scope>NUCLEOTIDE SEQUENCE [LARGE SCALE GENOMIC DNA]</scope>
    <source>
        <strain evidence="5">JMC-PN-2008</strain>
    </source>
</reference>
<evidence type="ECO:0000256" key="1">
    <source>
        <dbReference type="ARBA" id="ARBA00022737"/>
    </source>
</evidence>
<dbReference type="Proteomes" id="UP001346869">
    <property type="component" value="Unassembled WGS sequence"/>
</dbReference>